<evidence type="ECO:0000313" key="1">
    <source>
        <dbReference type="EMBL" id="APF18153.1"/>
    </source>
</evidence>
<reference evidence="1 2" key="1">
    <citation type="submission" date="2016-11" db="EMBL/GenBank/DDBJ databases">
        <title>Genomic analysis of Caldithrix abyssi and proposal of a novel bacterial phylum Caldithrichaeota.</title>
        <authorList>
            <person name="Kublanov I."/>
            <person name="Sigalova O."/>
            <person name="Gavrilov S."/>
            <person name="Lebedinsky A."/>
            <person name="Ivanova N."/>
            <person name="Daum C."/>
            <person name="Reddy T."/>
            <person name="Klenk H.P."/>
            <person name="Goker M."/>
            <person name="Reva O."/>
            <person name="Miroshnichenko M."/>
            <person name="Kyprides N."/>
            <person name="Woyke T."/>
            <person name="Gelfand M."/>
        </authorList>
    </citation>
    <scope>NUCLEOTIDE SEQUENCE [LARGE SCALE GENOMIC DNA]</scope>
    <source>
        <strain evidence="1 2">LF13</strain>
    </source>
</reference>
<sequence length="49" mass="5801">MEWFDLKIPKGCHDYSETVSTVYANEQRNTIFHKQALPFQPERLHPGHC</sequence>
<dbReference type="AlphaFoldDB" id="A0A1J1C782"/>
<dbReference type="KEGG" id="caby:Cabys_1404"/>
<name>A0A1J1C782_CALAY</name>
<proteinExistence type="predicted"/>
<dbReference type="EMBL" id="CP018099">
    <property type="protein sequence ID" value="APF18153.1"/>
    <property type="molecule type" value="Genomic_DNA"/>
</dbReference>
<gene>
    <name evidence="1" type="ORF">Cabys_1404</name>
</gene>
<organism evidence="1 2">
    <name type="scientific">Caldithrix abyssi DSM 13497</name>
    <dbReference type="NCBI Taxonomy" id="880073"/>
    <lineage>
        <taxon>Bacteria</taxon>
        <taxon>Pseudomonadati</taxon>
        <taxon>Calditrichota</taxon>
        <taxon>Calditrichia</taxon>
        <taxon>Calditrichales</taxon>
        <taxon>Calditrichaceae</taxon>
        <taxon>Caldithrix</taxon>
    </lineage>
</organism>
<protein>
    <submittedName>
        <fullName evidence="1">Uncharacterized protein</fullName>
    </submittedName>
</protein>
<dbReference type="Proteomes" id="UP000183868">
    <property type="component" value="Chromosome"/>
</dbReference>
<evidence type="ECO:0000313" key="2">
    <source>
        <dbReference type="Proteomes" id="UP000183868"/>
    </source>
</evidence>
<accession>A0A1J1C782</accession>